<sequence length="642" mass="74830">MEQLVRAAIDGQQAAFEQLVEAEKSKLLAKAYSYVSNREDASDIVQETLLQAFKSMHQLKEPKYFSTWLFKILLRQCFAFLRQKKRTLVVETELIQQQLFEQEPSVNYEFVHEALSLLRKDYQNVLILFYFYDFKVQEIAYLLDKPINTIKMYLHRGRIQLKKQLEQRMNKSIKQKEVVHMLKEQLAKLALNFVSIPDNYQLLVEDYSNEQATFMWSTDELEEGIEVSLDPNGKLLDLTRPPSTTGKLVTTQQQQAIAEQFLTAQYTEALDYLTVSTIIEKEDETKFLYKQFVGGYPLESYYTKIIVSKYGEIIDFTYNGYTKAPPKIPTQLASKDRILQQVFKAPWTLSMKYLVSDNCSVPQSGLYPIYESPIVYQSFNAIDGKALFEEEVEEDVASFTKFPYVQPLEKQKTLENIIGVTDCMEKLREVEMDENTLGIVWRKKDWKAPKDKSMENFLLERIEDTVKAKVDKHSRNLKEFMWFKERTGELDLSFEACRDIACTFIATHFKQYVPYLQMQIKKSSFNEANRAFFTFPLHVAPGLQIEWEHFYVGVNKTTGFIDIFRSPSMDLELLYSYDSATIQPIENVIPALKKADAFLQWSRQYDENKNDEVLQYRLGLSETKQQIVGIDATTGQLIVSKL</sequence>
<organism evidence="8 9">
    <name type="scientific">Lysinibacillus tabacifolii</name>
    <dbReference type="NCBI Taxonomy" id="1173107"/>
    <lineage>
        <taxon>Bacteria</taxon>
        <taxon>Bacillati</taxon>
        <taxon>Bacillota</taxon>
        <taxon>Bacilli</taxon>
        <taxon>Bacillales</taxon>
        <taxon>Bacillaceae</taxon>
        <taxon>Lysinibacillus</taxon>
    </lineage>
</organism>
<dbReference type="NCBIfam" id="TIGR02937">
    <property type="entry name" value="sigma70-ECF"/>
    <property type="match status" value="1"/>
</dbReference>
<evidence type="ECO:0000256" key="2">
    <source>
        <dbReference type="ARBA" id="ARBA00023015"/>
    </source>
</evidence>
<feature type="domain" description="RNA polymerase sigma-70 region 2" evidence="5">
    <location>
        <begin position="19"/>
        <end position="87"/>
    </location>
</feature>
<keyword evidence="2" id="KW-0805">Transcription regulation</keyword>
<evidence type="ECO:0000256" key="1">
    <source>
        <dbReference type="ARBA" id="ARBA00010641"/>
    </source>
</evidence>
<keyword evidence="9" id="KW-1185">Reference proteome</keyword>
<dbReference type="Proteomes" id="UP000308330">
    <property type="component" value="Unassembled WGS sequence"/>
</dbReference>
<dbReference type="Gene3D" id="1.10.10.10">
    <property type="entry name" value="Winged helix-like DNA-binding domain superfamily/Winged helix DNA-binding domain"/>
    <property type="match status" value="1"/>
</dbReference>
<evidence type="ECO:0000259" key="5">
    <source>
        <dbReference type="Pfam" id="PF04542"/>
    </source>
</evidence>
<comment type="similarity">
    <text evidence="1">Belongs to the sigma-70 factor family. ECF subfamily.</text>
</comment>
<dbReference type="Pfam" id="PF16244">
    <property type="entry name" value="DUF4901"/>
    <property type="match status" value="2"/>
</dbReference>
<dbReference type="PANTHER" id="PTHR43133">
    <property type="entry name" value="RNA POLYMERASE ECF-TYPE SIGMA FACTO"/>
    <property type="match status" value="1"/>
</dbReference>
<reference evidence="8 9" key="1">
    <citation type="submission" date="2019-04" db="EMBL/GenBank/DDBJ databases">
        <title>Lysinibacillus genome sequencing.</title>
        <authorList>
            <person name="Dunlap C."/>
        </authorList>
    </citation>
    <scope>NUCLEOTIDE SEQUENCE [LARGE SCALE GENOMIC DNA]</scope>
    <source>
        <strain evidence="8 9">KCTC 33042</strain>
    </source>
</reference>
<dbReference type="CDD" id="cd06171">
    <property type="entry name" value="Sigma70_r4"/>
    <property type="match status" value="1"/>
</dbReference>
<evidence type="ECO:0000313" key="9">
    <source>
        <dbReference type="Proteomes" id="UP000308330"/>
    </source>
</evidence>
<keyword evidence="3" id="KW-0731">Sigma factor</keyword>
<dbReference type="Pfam" id="PF08281">
    <property type="entry name" value="Sigma70_r4_2"/>
    <property type="match status" value="1"/>
</dbReference>
<accession>A0ABY2SXY8</accession>
<dbReference type="Pfam" id="PF04542">
    <property type="entry name" value="Sigma70_r2"/>
    <property type="match status" value="1"/>
</dbReference>
<dbReference type="Gene3D" id="1.10.1740.10">
    <property type="match status" value="1"/>
</dbReference>
<evidence type="ECO:0000256" key="4">
    <source>
        <dbReference type="ARBA" id="ARBA00023163"/>
    </source>
</evidence>
<dbReference type="InterPro" id="IPR013324">
    <property type="entry name" value="RNA_pol_sigma_r3/r4-like"/>
</dbReference>
<dbReference type="SUPFAM" id="SSF88659">
    <property type="entry name" value="Sigma3 and sigma4 domains of RNA polymerase sigma factors"/>
    <property type="match status" value="1"/>
</dbReference>
<dbReference type="EMBL" id="SZPT01000002">
    <property type="protein sequence ID" value="TKI47915.1"/>
    <property type="molecule type" value="Genomic_DNA"/>
</dbReference>
<dbReference type="InterPro" id="IPR013249">
    <property type="entry name" value="RNA_pol_sigma70_r4_t2"/>
</dbReference>
<dbReference type="PANTHER" id="PTHR43133:SF51">
    <property type="entry name" value="RNA POLYMERASE SIGMA FACTOR"/>
    <property type="match status" value="1"/>
</dbReference>
<evidence type="ECO:0000259" key="6">
    <source>
        <dbReference type="Pfam" id="PF08281"/>
    </source>
</evidence>
<dbReference type="RefSeq" id="WP_108030426.1">
    <property type="nucleotide sequence ID" value="NZ_PYUE01000004.1"/>
</dbReference>
<evidence type="ECO:0000259" key="7">
    <source>
        <dbReference type="Pfam" id="PF16244"/>
    </source>
</evidence>
<feature type="domain" description="YcdB/YcdC repeated" evidence="7">
    <location>
        <begin position="410"/>
        <end position="567"/>
    </location>
</feature>
<evidence type="ECO:0000313" key="8">
    <source>
        <dbReference type="EMBL" id="TKI47915.1"/>
    </source>
</evidence>
<proteinExistence type="inferred from homology"/>
<dbReference type="SUPFAM" id="SSF88946">
    <property type="entry name" value="Sigma2 domain of RNA polymerase sigma factors"/>
    <property type="match status" value="1"/>
</dbReference>
<evidence type="ECO:0000256" key="3">
    <source>
        <dbReference type="ARBA" id="ARBA00023082"/>
    </source>
</evidence>
<dbReference type="InterPro" id="IPR036388">
    <property type="entry name" value="WH-like_DNA-bd_sf"/>
</dbReference>
<feature type="domain" description="YcdB/YcdC repeated" evidence="7">
    <location>
        <begin position="183"/>
        <end position="320"/>
    </location>
</feature>
<dbReference type="InterPro" id="IPR007627">
    <property type="entry name" value="RNA_pol_sigma70_r2"/>
</dbReference>
<name>A0ABY2SXY8_9BACI</name>
<dbReference type="InterPro" id="IPR032599">
    <property type="entry name" value="YcdB/YcdC_rep_domain"/>
</dbReference>
<gene>
    <name evidence="8" type="ORF">FC748_09725</name>
</gene>
<dbReference type="InterPro" id="IPR039425">
    <property type="entry name" value="RNA_pol_sigma-70-like"/>
</dbReference>
<dbReference type="InterPro" id="IPR014284">
    <property type="entry name" value="RNA_pol_sigma-70_dom"/>
</dbReference>
<keyword evidence="4" id="KW-0804">Transcription</keyword>
<protein>
    <submittedName>
        <fullName evidence="8">Sigma-70 family RNA polymerase sigma factor</fullName>
    </submittedName>
</protein>
<feature type="domain" description="RNA polymerase sigma factor 70 region 4 type 2" evidence="6">
    <location>
        <begin position="111"/>
        <end position="161"/>
    </location>
</feature>
<comment type="caution">
    <text evidence="8">The sequence shown here is derived from an EMBL/GenBank/DDBJ whole genome shotgun (WGS) entry which is preliminary data.</text>
</comment>
<dbReference type="InterPro" id="IPR013325">
    <property type="entry name" value="RNA_pol_sigma_r2"/>
</dbReference>